<keyword evidence="4" id="KW-0238">DNA-binding</keyword>
<evidence type="ECO:0000256" key="1">
    <source>
        <dbReference type="ARBA" id="ARBA00004123"/>
    </source>
</evidence>
<evidence type="ECO:0000313" key="9">
    <source>
        <dbReference type="EMBL" id="KMZ57083.1"/>
    </source>
</evidence>
<dbReference type="Pfam" id="PF00249">
    <property type="entry name" value="Myb_DNA-binding"/>
    <property type="match status" value="2"/>
</dbReference>
<comment type="caution">
    <text evidence="9">The sequence shown here is derived from an EMBL/GenBank/DDBJ whole genome shotgun (WGS) entry which is preliminary data.</text>
</comment>
<keyword evidence="6" id="KW-0539">Nucleus</keyword>
<dbReference type="GO" id="GO:0000981">
    <property type="term" value="F:DNA-binding transcription factor activity, RNA polymerase II-specific"/>
    <property type="evidence" value="ECO:0000318"/>
    <property type="project" value="GO_Central"/>
</dbReference>
<dbReference type="GO" id="GO:0006355">
    <property type="term" value="P:regulation of DNA-templated transcription"/>
    <property type="evidence" value="ECO:0000318"/>
    <property type="project" value="GO_Central"/>
</dbReference>
<reference evidence="10" key="1">
    <citation type="journal article" date="2016" name="Nature">
        <title>The genome of the seagrass Zostera marina reveals angiosperm adaptation to the sea.</title>
        <authorList>
            <person name="Olsen J.L."/>
            <person name="Rouze P."/>
            <person name="Verhelst B."/>
            <person name="Lin Y.-C."/>
            <person name="Bayer T."/>
            <person name="Collen J."/>
            <person name="Dattolo E."/>
            <person name="De Paoli E."/>
            <person name="Dittami S."/>
            <person name="Maumus F."/>
            <person name="Michel G."/>
            <person name="Kersting A."/>
            <person name="Lauritano C."/>
            <person name="Lohaus R."/>
            <person name="Toepel M."/>
            <person name="Tonon T."/>
            <person name="Vanneste K."/>
            <person name="Amirebrahimi M."/>
            <person name="Brakel J."/>
            <person name="Bostroem C."/>
            <person name="Chovatia M."/>
            <person name="Grimwood J."/>
            <person name="Jenkins J.W."/>
            <person name="Jueterbock A."/>
            <person name="Mraz A."/>
            <person name="Stam W.T."/>
            <person name="Tice H."/>
            <person name="Bornberg-Bauer E."/>
            <person name="Green P.J."/>
            <person name="Pearson G.A."/>
            <person name="Procaccini G."/>
            <person name="Duarte C.M."/>
            <person name="Schmutz J."/>
            <person name="Reusch T.B.H."/>
            <person name="Van de Peer Y."/>
        </authorList>
    </citation>
    <scope>NUCLEOTIDE SEQUENCE [LARGE SCALE GENOMIC DNA]</scope>
    <source>
        <strain evidence="10">cv. Finnish</strain>
    </source>
</reference>
<dbReference type="GO" id="GO:0000978">
    <property type="term" value="F:RNA polymerase II cis-regulatory region sequence-specific DNA binding"/>
    <property type="evidence" value="ECO:0000318"/>
    <property type="project" value="GO_Central"/>
</dbReference>
<proteinExistence type="predicted"/>
<dbReference type="OMA" id="HWRIDED"/>
<feature type="domain" description="Myb-like" evidence="7">
    <location>
        <begin position="10"/>
        <end position="61"/>
    </location>
</feature>
<evidence type="ECO:0000256" key="6">
    <source>
        <dbReference type="ARBA" id="ARBA00023242"/>
    </source>
</evidence>
<dbReference type="InterPro" id="IPR017930">
    <property type="entry name" value="Myb_dom"/>
</dbReference>
<dbReference type="SUPFAM" id="SSF46689">
    <property type="entry name" value="Homeodomain-like"/>
    <property type="match status" value="1"/>
</dbReference>
<evidence type="ECO:0000259" key="7">
    <source>
        <dbReference type="PROSITE" id="PS50090"/>
    </source>
</evidence>
<dbReference type="InterPro" id="IPR050560">
    <property type="entry name" value="MYB_TF"/>
</dbReference>
<accession>A0A0K9NKE6</accession>
<dbReference type="PANTHER" id="PTHR45614">
    <property type="entry name" value="MYB PROTEIN-RELATED"/>
    <property type="match status" value="1"/>
</dbReference>
<keyword evidence="2" id="KW-0677">Repeat</keyword>
<evidence type="ECO:0000313" key="10">
    <source>
        <dbReference type="Proteomes" id="UP000036987"/>
    </source>
</evidence>
<feature type="domain" description="HTH myb-type" evidence="8">
    <location>
        <begin position="15"/>
        <end position="65"/>
    </location>
</feature>
<dbReference type="InterPro" id="IPR001005">
    <property type="entry name" value="SANT/Myb"/>
</dbReference>
<organism evidence="9 10">
    <name type="scientific">Zostera marina</name>
    <name type="common">Eelgrass</name>
    <dbReference type="NCBI Taxonomy" id="29655"/>
    <lineage>
        <taxon>Eukaryota</taxon>
        <taxon>Viridiplantae</taxon>
        <taxon>Streptophyta</taxon>
        <taxon>Embryophyta</taxon>
        <taxon>Tracheophyta</taxon>
        <taxon>Spermatophyta</taxon>
        <taxon>Magnoliopsida</taxon>
        <taxon>Liliopsida</taxon>
        <taxon>Zosteraceae</taxon>
        <taxon>Zostera</taxon>
    </lineage>
</organism>
<evidence type="ECO:0000256" key="2">
    <source>
        <dbReference type="ARBA" id="ARBA00022737"/>
    </source>
</evidence>
<keyword evidence="5" id="KW-0804">Transcription</keyword>
<dbReference type="InterPro" id="IPR009057">
    <property type="entry name" value="Homeodomain-like_sf"/>
</dbReference>
<protein>
    <recommendedName>
        <fullName evidence="11">Myb domain protein 52</fullName>
    </recommendedName>
</protein>
<gene>
    <name evidence="9" type="ORF">ZOSMA_89G00340</name>
</gene>
<comment type="subcellular location">
    <subcellularLocation>
        <location evidence="1">Nucleus</location>
    </subcellularLocation>
</comment>
<feature type="domain" description="HTH myb-type" evidence="8">
    <location>
        <begin position="66"/>
        <end position="116"/>
    </location>
</feature>
<name>A0A0K9NKE6_ZOSMR</name>
<evidence type="ECO:0000259" key="8">
    <source>
        <dbReference type="PROSITE" id="PS51294"/>
    </source>
</evidence>
<dbReference type="PROSITE" id="PS51294">
    <property type="entry name" value="HTH_MYB"/>
    <property type="match status" value="2"/>
</dbReference>
<dbReference type="PANTHER" id="PTHR45614:SF221">
    <property type="entry name" value="MYB DOMAIN PROTEIN 110"/>
    <property type="match status" value="1"/>
</dbReference>
<evidence type="ECO:0008006" key="11">
    <source>
        <dbReference type="Google" id="ProtNLM"/>
    </source>
</evidence>
<keyword evidence="10" id="KW-1185">Reference proteome</keyword>
<sequence>MGVQSFPGIPSPSSRGHWRIDEDEKLLQLVKKYGPHNWNFIAEKLPDRSGKSCRLRWFNQLDPTINKKALTEEEEKKLVRYQSMYGNKWALISSFFPGRTDNAVKNHWHVIMARRRKKRTTLATLFQLLHPDNLLFRTTSSTTSSPSPNLNYNKFLAYRRSYKSTTVTASPSIHVHADGEEKEIGDVDHHPKNAPQLIDFLGIGITS</sequence>
<dbReference type="FunFam" id="1.10.10.60:FF:000060">
    <property type="entry name" value="MYB transcription factor"/>
    <property type="match status" value="1"/>
</dbReference>
<dbReference type="EMBL" id="LFYR01002109">
    <property type="protein sequence ID" value="KMZ57083.1"/>
    <property type="molecule type" value="Genomic_DNA"/>
</dbReference>
<dbReference type="GO" id="GO:0005634">
    <property type="term" value="C:nucleus"/>
    <property type="evidence" value="ECO:0000318"/>
    <property type="project" value="GO_Central"/>
</dbReference>
<dbReference type="SMART" id="SM00717">
    <property type="entry name" value="SANT"/>
    <property type="match status" value="2"/>
</dbReference>
<dbReference type="Proteomes" id="UP000036987">
    <property type="component" value="Unassembled WGS sequence"/>
</dbReference>
<feature type="domain" description="Myb-like" evidence="7">
    <location>
        <begin position="62"/>
        <end position="112"/>
    </location>
</feature>
<evidence type="ECO:0000256" key="5">
    <source>
        <dbReference type="ARBA" id="ARBA00023163"/>
    </source>
</evidence>
<keyword evidence="3" id="KW-0805">Transcription regulation</keyword>
<dbReference type="PROSITE" id="PS50090">
    <property type="entry name" value="MYB_LIKE"/>
    <property type="match status" value="2"/>
</dbReference>
<dbReference type="SMR" id="A0A0K9NKE6"/>
<dbReference type="CDD" id="cd00167">
    <property type="entry name" value="SANT"/>
    <property type="match status" value="2"/>
</dbReference>
<dbReference type="AlphaFoldDB" id="A0A0K9NKE6"/>
<evidence type="ECO:0000256" key="4">
    <source>
        <dbReference type="ARBA" id="ARBA00023125"/>
    </source>
</evidence>
<dbReference type="Gene3D" id="1.10.10.60">
    <property type="entry name" value="Homeodomain-like"/>
    <property type="match status" value="2"/>
</dbReference>
<evidence type="ECO:0000256" key="3">
    <source>
        <dbReference type="ARBA" id="ARBA00023015"/>
    </source>
</evidence>
<dbReference type="OrthoDB" id="2143914at2759"/>